<protein>
    <submittedName>
        <fullName evidence="2">Uncharacterized protein</fullName>
    </submittedName>
</protein>
<dbReference type="Proteomes" id="UP000218899">
    <property type="component" value="Chromosome"/>
</dbReference>
<proteinExistence type="predicted"/>
<gene>
    <name evidence="2" type="ORF">SVA_0771</name>
</gene>
<reference evidence="2 3" key="1">
    <citation type="submission" date="2015-08" db="EMBL/GenBank/DDBJ databases">
        <title>Complete genome sequence of Sulfurifustis variabilis.</title>
        <authorList>
            <person name="Miura A."/>
            <person name="Kojima H."/>
            <person name="Fukui M."/>
        </authorList>
    </citation>
    <scope>NUCLEOTIDE SEQUENCE [LARGE SCALE GENOMIC DNA]</scope>
    <source>
        <strain evidence="3">skN76</strain>
    </source>
</reference>
<dbReference type="KEGG" id="sva:SVA_0771"/>
<name>A0A1B4V1J2_9GAMM</name>
<evidence type="ECO:0000256" key="1">
    <source>
        <dbReference type="SAM" id="Phobius"/>
    </source>
</evidence>
<accession>A0A1B4V1J2</accession>
<feature type="transmembrane region" description="Helical" evidence="1">
    <location>
        <begin position="6"/>
        <end position="25"/>
    </location>
</feature>
<keyword evidence="3" id="KW-1185">Reference proteome</keyword>
<evidence type="ECO:0000313" key="2">
    <source>
        <dbReference type="EMBL" id="BAU47350.1"/>
    </source>
</evidence>
<dbReference type="EMBL" id="AP014936">
    <property type="protein sequence ID" value="BAU47350.1"/>
    <property type="molecule type" value="Genomic_DNA"/>
</dbReference>
<keyword evidence="1" id="KW-0472">Membrane</keyword>
<sequence>MEECVTNWIMVILTVIIAFFTYLVWKVYERIAWLTGAMESHSDIMMRIEAKRGINGDPIKLVAWDPTIEPPPIKREHGEEIDVNTIYVYLPLDQRKNKPTWWGRVQALLRFP</sequence>
<keyword evidence="1" id="KW-0812">Transmembrane</keyword>
<keyword evidence="1" id="KW-1133">Transmembrane helix</keyword>
<evidence type="ECO:0000313" key="3">
    <source>
        <dbReference type="Proteomes" id="UP000218899"/>
    </source>
</evidence>
<dbReference type="AlphaFoldDB" id="A0A1B4V1J2"/>
<organism evidence="2 3">
    <name type="scientific">Sulfurifustis variabilis</name>
    <dbReference type="NCBI Taxonomy" id="1675686"/>
    <lineage>
        <taxon>Bacteria</taxon>
        <taxon>Pseudomonadati</taxon>
        <taxon>Pseudomonadota</taxon>
        <taxon>Gammaproteobacteria</taxon>
        <taxon>Acidiferrobacterales</taxon>
        <taxon>Acidiferrobacteraceae</taxon>
        <taxon>Sulfurifustis</taxon>
    </lineage>
</organism>